<name>A0ABR2GPE6_9EUKA</name>
<evidence type="ECO:0000313" key="2">
    <source>
        <dbReference type="Proteomes" id="UP001470230"/>
    </source>
</evidence>
<accession>A0ABR2GPE6</accession>
<dbReference type="EMBL" id="JAPFFF010000073">
    <property type="protein sequence ID" value="KAK8835823.1"/>
    <property type="molecule type" value="Genomic_DNA"/>
</dbReference>
<keyword evidence="2" id="KW-1185">Reference proteome</keyword>
<protein>
    <recommendedName>
        <fullName evidence="3">TNFR-Cys domain-containing protein</fullName>
    </recommendedName>
</protein>
<comment type="caution">
    <text evidence="1">The sequence shown here is derived from an EMBL/GenBank/DDBJ whole genome shotgun (WGS) entry which is preliminary data.</text>
</comment>
<proteinExistence type="predicted"/>
<sequence length="220" mass="24579">MLTCDGSETACTSCIEGYFLNKEKSECEPYPANCLYCSSGTNCTTCNNTYYPVNGLCKDCHESCEYCHDDTNACDGCREKFYFNKDKRCLSCPTHCHRCNSTYFFICEKDIYSVDGVCTPCADVCSHCITCIESFLFDGVSSCNKKCSPDCHQCDKSCFNCTAAGNNNCITCNTGYVMNDDKICERLHESCDGNRCEMDHTNSTTYENYTLDATVVPSFV</sequence>
<dbReference type="SUPFAM" id="SSF57184">
    <property type="entry name" value="Growth factor receptor domain"/>
    <property type="match status" value="2"/>
</dbReference>
<reference evidence="1 2" key="1">
    <citation type="submission" date="2024-04" db="EMBL/GenBank/DDBJ databases">
        <title>Tritrichomonas musculus Genome.</title>
        <authorList>
            <person name="Alves-Ferreira E."/>
            <person name="Grigg M."/>
            <person name="Lorenzi H."/>
            <person name="Galac M."/>
        </authorList>
    </citation>
    <scope>NUCLEOTIDE SEQUENCE [LARGE SCALE GENOMIC DNA]</scope>
    <source>
        <strain evidence="1 2">EAF2021</strain>
    </source>
</reference>
<dbReference type="InterPro" id="IPR009030">
    <property type="entry name" value="Growth_fac_rcpt_cys_sf"/>
</dbReference>
<evidence type="ECO:0000313" key="1">
    <source>
        <dbReference type="EMBL" id="KAK8835823.1"/>
    </source>
</evidence>
<gene>
    <name evidence="1" type="ORF">M9Y10_040371</name>
</gene>
<organism evidence="1 2">
    <name type="scientific">Tritrichomonas musculus</name>
    <dbReference type="NCBI Taxonomy" id="1915356"/>
    <lineage>
        <taxon>Eukaryota</taxon>
        <taxon>Metamonada</taxon>
        <taxon>Parabasalia</taxon>
        <taxon>Tritrichomonadida</taxon>
        <taxon>Tritrichomonadidae</taxon>
        <taxon>Tritrichomonas</taxon>
    </lineage>
</organism>
<evidence type="ECO:0008006" key="3">
    <source>
        <dbReference type="Google" id="ProtNLM"/>
    </source>
</evidence>
<dbReference type="Proteomes" id="UP001470230">
    <property type="component" value="Unassembled WGS sequence"/>
</dbReference>